<dbReference type="Proteomes" id="UP000287394">
    <property type="component" value="Chromosome"/>
</dbReference>
<dbReference type="EMBL" id="AP025739">
    <property type="protein sequence ID" value="BDI33070.1"/>
    <property type="molecule type" value="Genomic_DNA"/>
</dbReference>
<keyword evidence="2" id="KW-1185">Reference proteome</keyword>
<dbReference type="KEGG" id="ccot:CCAX7_51210"/>
<sequence length="531" mass="57667">MSFEAAIDCEYNRDMMSERSELQEAQDPQTPAHRLRELAAKQRSSAVARAVAENPNSPPDLLAALCHRIPEAVLNNPALPLVLLENPAWTKRLAPEAALQMLKFETAPADLLHMLARQPGLVGHTARLHVGIAGECGPNWESEAREALWESSGLPGRDGNFPVRLLELDLVAGWLAEPLAAHWDSKVRRATARSPHTPREVLQPLRRAGGSHDLNSVVPADPAMPSPALERLARGGSWAKRLAARHPNTPIAVLEKLASEDNEAIRWSLVKNPSTPTHLIAGLTTKLGDNFRRGCARDPETPPASLEIFASDAVRDVRWMAARNPHTPPSALSALTRDVDARVRQGVGRNASASAELLALLAGDSGRWVRLAAARHRNTPADALAALAADEDEEVRQSVARRDLPPAHPPTPSMKKAPPALLSNAPRAKPARTAAHPVEVTQLLHSAWSRGEWLEKAVALSCPNVDPKDILEGAIDPLWTCRIAVARNPALLLFALERPELSDLAHRLARDGNRLVRAAARASLEEQHIPL</sequence>
<evidence type="ECO:0000313" key="1">
    <source>
        <dbReference type="EMBL" id="BDI33070.1"/>
    </source>
</evidence>
<dbReference type="SUPFAM" id="SSF48371">
    <property type="entry name" value="ARM repeat"/>
    <property type="match status" value="1"/>
</dbReference>
<dbReference type="GO" id="GO:0008290">
    <property type="term" value="C:F-actin capping protein complex"/>
    <property type="evidence" value="ECO:0007669"/>
    <property type="project" value="InterPro"/>
</dbReference>
<dbReference type="OrthoDB" id="500479at2"/>
<name>A0A402CPF1_9BACT</name>
<dbReference type="GO" id="GO:0005737">
    <property type="term" value="C:cytoplasm"/>
    <property type="evidence" value="ECO:0007669"/>
    <property type="project" value="InterPro"/>
</dbReference>
<gene>
    <name evidence="1" type="ORF">CCAX7_51210</name>
</gene>
<dbReference type="Gene3D" id="1.25.10.10">
    <property type="entry name" value="Leucine-rich Repeat Variant"/>
    <property type="match status" value="2"/>
</dbReference>
<dbReference type="GO" id="GO:0003779">
    <property type="term" value="F:actin binding"/>
    <property type="evidence" value="ECO:0007669"/>
    <property type="project" value="InterPro"/>
</dbReference>
<dbReference type="PROSITE" id="PS00231">
    <property type="entry name" value="F_ACTIN_CAPPING_BETA"/>
    <property type="match status" value="1"/>
</dbReference>
<dbReference type="InterPro" id="IPR016024">
    <property type="entry name" value="ARM-type_fold"/>
</dbReference>
<reference evidence="1 2" key="1">
    <citation type="journal article" date="2019" name="Int. J. Syst. Evol. Microbiol.">
        <title>Capsulimonas corticalis gen. nov., sp. nov., an aerobic capsulated bacterium, of a novel bacterial order, Capsulimonadales ord. nov., of the class Armatimonadia of the phylum Armatimonadetes.</title>
        <authorList>
            <person name="Li J."/>
            <person name="Kudo C."/>
            <person name="Tonouchi A."/>
        </authorList>
    </citation>
    <scope>NUCLEOTIDE SEQUENCE [LARGE SCALE GENOMIC DNA]</scope>
    <source>
        <strain evidence="1 2">AX-7</strain>
    </source>
</reference>
<dbReference type="InterPro" id="IPR011989">
    <property type="entry name" value="ARM-like"/>
</dbReference>
<accession>A0A402CPF1</accession>
<dbReference type="Pfam" id="PF01816">
    <property type="entry name" value="LRV"/>
    <property type="match status" value="1"/>
</dbReference>
<dbReference type="AlphaFoldDB" id="A0A402CPF1"/>
<protein>
    <submittedName>
        <fullName evidence="1">Uncharacterized protein</fullName>
    </submittedName>
</protein>
<evidence type="ECO:0000313" key="2">
    <source>
        <dbReference type="Proteomes" id="UP000287394"/>
    </source>
</evidence>
<organism evidence="1 2">
    <name type="scientific">Capsulimonas corticalis</name>
    <dbReference type="NCBI Taxonomy" id="2219043"/>
    <lineage>
        <taxon>Bacteria</taxon>
        <taxon>Bacillati</taxon>
        <taxon>Armatimonadota</taxon>
        <taxon>Armatimonadia</taxon>
        <taxon>Capsulimonadales</taxon>
        <taxon>Capsulimonadaceae</taxon>
        <taxon>Capsulimonas</taxon>
    </lineage>
</organism>
<proteinExistence type="predicted"/>
<dbReference type="InterPro" id="IPR004830">
    <property type="entry name" value="LRR_variant"/>
</dbReference>
<dbReference type="GO" id="GO:0030036">
    <property type="term" value="P:actin cytoskeleton organization"/>
    <property type="evidence" value="ECO:0007669"/>
    <property type="project" value="InterPro"/>
</dbReference>
<dbReference type="InterPro" id="IPR019771">
    <property type="entry name" value="F-actin_capping_bsu_CS"/>
</dbReference>